<comment type="subcellular location">
    <subcellularLocation>
        <location evidence="1">Cell membrane</location>
        <topology evidence="1">Multi-pass membrane protein</topology>
    </subcellularLocation>
</comment>
<proteinExistence type="predicted"/>
<evidence type="ECO:0000256" key="4">
    <source>
        <dbReference type="ARBA" id="ARBA00022597"/>
    </source>
</evidence>
<dbReference type="PROSITE" id="PS50850">
    <property type="entry name" value="MFS"/>
    <property type="match status" value="1"/>
</dbReference>
<feature type="transmembrane region" description="Helical" evidence="8">
    <location>
        <begin position="166"/>
        <end position="187"/>
    </location>
</feature>
<protein>
    <recommendedName>
        <fullName evidence="9">Major facilitator superfamily (MFS) profile domain-containing protein</fullName>
    </recommendedName>
</protein>
<feature type="transmembrane region" description="Helical" evidence="8">
    <location>
        <begin position="348"/>
        <end position="370"/>
    </location>
</feature>
<dbReference type="InterPro" id="IPR050549">
    <property type="entry name" value="MFS_Trehalose_Transporter"/>
</dbReference>
<name>A0A9P0G5E3_BEMTA</name>
<dbReference type="InterPro" id="IPR005828">
    <property type="entry name" value="MFS_sugar_transport-like"/>
</dbReference>
<dbReference type="GO" id="GO:0022857">
    <property type="term" value="F:transmembrane transporter activity"/>
    <property type="evidence" value="ECO:0007669"/>
    <property type="project" value="InterPro"/>
</dbReference>
<evidence type="ECO:0000313" key="11">
    <source>
        <dbReference type="Proteomes" id="UP001152759"/>
    </source>
</evidence>
<dbReference type="PANTHER" id="PTHR48021">
    <property type="match status" value="1"/>
</dbReference>
<organism evidence="10 11">
    <name type="scientific">Bemisia tabaci</name>
    <name type="common">Sweetpotato whitefly</name>
    <name type="synonym">Aleurodes tabaci</name>
    <dbReference type="NCBI Taxonomy" id="7038"/>
    <lineage>
        <taxon>Eukaryota</taxon>
        <taxon>Metazoa</taxon>
        <taxon>Ecdysozoa</taxon>
        <taxon>Arthropoda</taxon>
        <taxon>Hexapoda</taxon>
        <taxon>Insecta</taxon>
        <taxon>Pterygota</taxon>
        <taxon>Neoptera</taxon>
        <taxon>Paraneoptera</taxon>
        <taxon>Hemiptera</taxon>
        <taxon>Sternorrhyncha</taxon>
        <taxon>Aleyrodoidea</taxon>
        <taxon>Aleyrodidae</taxon>
        <taxon>Aleyrodinae</taxon>
        <taxon>Bemisia</taxon>
    </lineage>
</organism>
<keyword evidence="2" id="KW-0813">Transport</keyword>
<sequence>MFFNISKGIRRQLLAAFCCCIGAMTLGAIAGWSAAAFPKIRNNELEFRLSLFQEAWVINAFYIGIMMGPLPAGIMMDAIGRKSTLLFFSTFAITNWTLVTLAYHEHMLYLARFCAGLWAGSVTTVVPAFLAEVLQPNVRGSLGTMYFIMYFAGNLYEYIIGPYVTYFTFGISSGLLCLVFATSFVFIPETPYYYIMKGKRKKAEASLRWLRGDEDVSAELESIQTYVKTFMKRRGRFKELILNENYRAAFINVQAVYFIQKLSGMFTVLAYLTLIIPSQVGPLSPEHCTLITGVVLWLSVFVATSLIDRVGRKPLFVISNIGIIITMTITGVWYFLNVHSDMDLSSTTWIPFSGLLLYGISFCLGVGPIASLYQGEVLPSNIKARASTVTAIISAFASILNTTLFAICASYIGMYINFFLFALTSVFALYFAQYHFIETKGKTLQEIQEELRKKPGFSRETSVNSNYSTVSSLPAIYTVPIARTHSLEKSAIANSLAKNA</sequence>
<dbReference type="GO" id="GO:0005886">
    <property type="term" value="C:plasma membrane"/>
    <property type="evidence" value="ECO:0007669"/>
    <property type="project" value="UniProtKB-SubCell"/>
</dbReference>
<dbReference type="SUPFAM" id="SSF103473">
    <property type="entry name" value="MFS general substrate transporter"/>
    <property type="match status" value="1"/>
</dbReference>
<dbReference type="Gene3D" id="1.20.1250.20">
    <property type="entry name" value="MFS general substrate transporter like domains"/>
    <property type="match status" value="1"/>
</dbReference>
<dbReference type="KEGG" id="btab:109036578"/>
<feature type="domain" description="Major facilitator superfamily (MFS) profile" evidence="9">
    <location>
        <begin position="11"/>
        <end position="440"/>
    </location>
</feature>
<reference evidence="10" key="1">
    <citation type="submission" date="2021-12" db="EMBL/GenBank/DDBJ databases">
        <authorList>
            <person name="King R."/>
        </authorList>
    </citation>
    <scope>NUCLEOTIDE SEQUENCE</scope>
</reference>
<dbReference type="FunFam" id="1.20.1250.20:FF:000218">
    <property type="entry name" value="facilitated trehalose transporter Tret1"/>
    <property type="match status" value="1"/>
</dbReference>
<evidence type="ECO:0000259" key="9">
    <source>
        <dbReference type="PROSITE" id="PS50850"/>
    </source>
</evidence>
<keyword evidence="3" id="KW-1003">Cell membrane</keyword>
<keyword evidence="11" id="KW-1185">Reference proteome</keyword>
<dbReference type="InterPro" id="IPR020846">
    <property type="entry name" value="MFS_dom"/>
</dbReference>
<feature type="transmembrane region" description="Helical" evidence="8">
    <location>
        <begin position="255"/>
        <end position="277"/>
    </location>
</feature>
<dbReference type="Proteomes" id="UP001152759">
    <property type="component" value="Chromosome 5"/>
</dbReference>
<evidence type="ECO:0000313" key="10">
    <source>
        <dbReference type="EMBL" id="CAH0772341.1"/>
    </source>
</evidence>
<evidence type="ECO:0000256" key="3">
    <source>
        <dbReference type="ARBA" id="ARBA00022475"/>
    </source>
</evidence>
<feature type="transmembrane region" description="Helical" evidence="8">
    <location>
        <begin position="418"/>
        <end position="437"/>
    </location>
</feature>
<dbReference type="InterPro" id="IPR036259">
    <property type="entry name" value="MFS_trans_sf"/>
</dbReference>
<dbReference type="InterPro" id="IPR005829">
    <property type="entry name" value="Sugar_transporter_CS"/>
</dbReference>
<keyword evidence="5 8" id="KW-0812">Transmembrane</keyword>
<dbReference type="PROSITE" id="PS00216">
    <property type="entry name" value="SUGAR_TRANSPORT_1"/>
    <property type="match status" value="1"/>
</dbReference>
<evidence type="ECO:0000256" key="2">
    <source>
        <dbReference type="ARBA" id="ARBA00022448"/>
    </source>
</evidence>
<evidence type="ECO:0000256" key="1">
    <source>
        <dbReference type="ARBA" id="ARBA00004651"/>
    </source>
</evidence>
<feature type="transmembrane region" description="Helical" evidence="8">
    <location>
        <begin position="314"/>
        <end position="336"/>
    </location>
</feature>
<evidence type="ECO:0000256" key="5">
    <source>
        <dbReference type="ARBA" id="ARBA00022692"/>
    </source>
</evidence>
<feature type="transmembrane region" description="Helical" evidence="8">
    <location>
        <begin position="142"/>
        <end position="160"/>
    </location>
</feature>
<keyword evidence="4" id="KW-0762">Sugar transport</keyword>
<dbReference type="PANTHER" id="PTHR48021:SF1">
    <property type="entry name" value="GH07001P-RELATED"/>
    <property type="match status" value="1"/>
</dbReference>
<dbReference type="EMBL" id="OU963866">
    <property type="protein sequence ID" value="CAH0772341.1"/>
    <property type="molecule type" value="Genomic_DNA"/>
</dbReference>
<keyword evidence="7 8" id="KW-0472">Membrane</keyword>
<feature type="transmembrane region" description="Helical" evidence="8">
    <location>
        <begin position="55"/>
        <end position="73"/>
    </location>
</feature>
<dbReference type="Pfam" id="PF00083">
    <property type="entry name" value="Sugar_tr"/>
    <property type="match status" value="1"/>
</dbReference>
<keyword evidence="6 8" id="KW-1133">Transmembrane helix</keyword>
<evidence type="ECO:0000256" key="8">
    <source>
        <dbReference type="SAM" id="Phobius"/>
    </source>
</evidence>
<feature type="transmembrane region" description="Helical" evidence="8">
    <location>
        <begin position="85"/>
        <end position="103"/>
    </location>
</feature>
<evidence type="ECO:0000256" key="7">
    <source>
        <dbReference type="ARBA" id="ARBA00023136"/>
    </source>
</evidence>
<feature type="transmembrane region" description="Helical" evidence="8">
    <location>
        <begin position="289"/>
        <end position="307"/>
    </location>
</feature>
<gene>
    <name evidence="10" type="ORF">BEMITA_LOCUS8956</name>
</gene>
<accession>A0A9P0G5E3</accession>
<feature type="transmembrane region" description="Helical" evidence="8">
    <location>
        <begin position="12"/>
        <end position="35"/>
    </location>
</feature>
<feature type="transmembrane region" description="Helical" evidence="8">
    <location>
        <begin position="109"/>
        <end position="130"/>
    </location>
</feature>
<feature type="transmembrane region" description="Helical" evidence="8">
    <location>
        <begin position="391"/>
        <end position="412"/>
    </location>
</feature>
<dbReference type="AlphaFoldDB" id="A0A9P0G5E3"/>
<evidence type="ECO:0000256" key="6">
    <source>
        <dbReference type="ARBA" id="ARBA00022989"/>
    </source>
</evidence>